<dbReference type="Gene3D" id="3.40.50.720">
    <property type="entry name" value="NAD(P)-binding Rossmann-like Domain"/>
    <property type="match status" value="1"/>
</dbReference>
<comment type="caution">
    <text evidence="6">The sequence shown here is derived from an EMBL/GenBank/DDBJ whole genome shotgun (WGS) entry which is preliminary data.</text>
</comment>
<dbReference type="PANTHER" id="PTHR43180">
    <property type="entry name" value="3-OXOACYL-(ACYL-CARRIER-PROTEIN) REDUCTASE (AFU_ORTHOLOGUE AFUA_6G11210)"/>
    <property type="match status" value="1"/>
</dbReference>
<dbReference type="InterPro" id="IPR020904">
    <property type="entry name" value="Sc_DH/Rdtase_CS"/>
</dbReference>
<protein>
    <submittedName>
        <fullName evidence="6">Short-chain dehydrogenase</fullName>
    </submittedName>
</protein>
<keyword evidence="5" id="KW-0753">Steroid metabolism</keyword>
<name>A0A7I9YU31_MYCBU</name>
<dbReference type="PANTHER" id="PTHR43180:SF28">
    <property type="entry name" value="NAD(P)-BINDING ROSSMANN-FOLD SUPERFAMILY PROTEIN"/>
    <property type="match status" value="1"/>
</dbReference>
<accession>A0A7I9YU31</accession>
<dbReference type="PROSITE" id="PS00061">
    <property type="entry name" value="ADH_SHORT"/>
    <property type="match status" value="1"/>
</dbReference>
<keyword evidence="2" id="KW-0560">Oxidoreductase</keyword>
<evidence type="ECO:0000256" key="3">
    <source>
        <dbReference type="ARBA" id="ARBA00023027"/>
    </source>
</evidence>
<evidence type="ECO:0000256" key="1">
    <source>
        <dbReference type="ARBA" id="ARBA00006484"/>
    </source>
</evidence>
<dbReference type="AlphaFoldDB" id="A0A7I9YU31"/>
<keyword evidence="4" id="KW-0443">Lipid metabolism</keyword>
<dbReference type="GO" id="GO:0016491">
    <property type="term" value="F:oxidoreductase activity"/>
    <property type="evidence" value="ECO:0007669"/>
    <property type="project" value="UniProtKB-KW"/>
</dbReference>
<dbReference type="InterPro" id="IPR002347">
    <property type="entry name" value="SDR_fam"/>
</dbReference>
<dbReference type="GO" id="GO:0008202">
    <property type="term" value="P:steroid metabolic process"/>
    <property type="evidence" value="ECO:0007669"/>
    <property type="project" value="UniProtKB-KW"/>
</dbReference>
<evidence type="ECO:0000256" key="2">
    <source>
        <dbReference type="ARBA" id="ARBA00023002"/>
    </source>
</evidence>
<dbReference type="Proteomes" id="UP000465360">
    <property type="component" value="Unassembled WGS sequence"/>
</dbReference>
<dbReference type="SUPFAM" id="SSF51735">
    <property type="entry name" value="NAD(P)-binding Rossmann-fold domains"/>
    <property type="match status" value="1"/>
</dbReference>
<comment type="similarity">
    <text evidence="1">Belongs to the short-chain dehydrogenases/reductases (SDR) family.</text>
</comment>
<evidence type="ECO:0000256" key="4">
    <source>
        <dbReference type="ARBA" id="ARBA00023098"/>
    </source>
</evidence>
<organism evidence="6 7">
    <name type="scientific">Mycobacterium bourgelatii</name>
    <dbReference type="NCBI Taxonomy" id="1273442"/>
    <lineage>
        <taxon>Bacteria</taxon>
        <taxon>Bacillati</taxon>
        <taxon>Actinomycetota</taxon>
        <taxon>Actinomycetes</taxon>
        <taxon>Mycobacteriales</taxon>
        <taxon>Mycobacteriaceae</taxon>
        <taxon>Mycobacterium</taxon>
    </lineage>
</organism>
<dbReference type="InterPro" id="IPR036291">
    <property type="entry name" value="NAD(P)-bd_dom_sf"/>
</dbReference>
<sequence length="267" mass="27489">MTITTSPERSTISTSGSLAGKVAVITGAARGIGYEVAKKYAAHGAVVVVSDINEDAAASAAQTLPNATAVRCDVRDEVTTAALFDHVLTEHGKIDIVVANAGIATLAPLLDMPFDMWRQMMSINLDGVFLTVQHGARAMIASQVAGSIITMASVTALAAVPLAGHYAAAKAGVVNLTKTAALELRPAGIRVNAILPGFVETELVTGNRELYNQALGIDFDDLLAQTQGGYVTVDDVADLAVFLAGDRAQFSTGGAFVVDGGLSASLF</sequence>
<evidence type="ECO:0000313" key="7">
    <source>
        <dbReference type="Proteomes" id="UP000465360"/>
    </source>
</evidence>
<dbReference type="PRINTS" id="PR00081">
    <property type="entry name" value="GDHRDH"/>
</dbReference>
<evidence type="ECO:0000313" key="6">
    <source>
        <dbReference type="EMBL" id="GFG92077.1"/>
    </source>
</evidence>
<keyword evidence="7" id="KW-1185">Reference proteome</keyword>
<reference evidence="6 7" key="1">
    <citation type="journal article" date="2019" name="Emerg. Microbes Infect.">
        <title>Comprehensive subspecies identification of 175 nontuberculous mycobacteria species based on 7547 genomic profiles.</title>
        <authorList>
            <person name="Matsumoto Y."/>
            <person name="Kinjo T."/>
            <person name="Motooka D."/>
            <person name="Nabeya D."/>
            <person name="Jung N."/>
            <person name="Uechi K."/>
            <person name="Horii T."/>
            <person name="Iida T."/>
            <person name="Fujita J."/>
            <person name="Nakamura S."/>
        </authorList>
    </citation>
    <scope>NUCLEOTIDE SEQUENCE [LARGE SCALE GENOMIC DNA]</scope>
    <source>
        <strain evidence="6 7">JCM 30725</strain>
    </source>
</reference>
<dbReference type="FunFam" id="3.40.50.720:FF:000084">
    <property type="entry name" value="Short-chain dehydrogenase reductase"/>
    <property type="match status" value="1"/>
</dbReference>
<dbReference type="EMBL" id="BLKZ01000001">
    <property type="protein sequence ID" value="GFG92077.1"/>
    <property type="molecule type" value="Genomic_DNA"/>
</dbReference>
<dbReference type="RefSeq" id="WP_163716090.1">
    <property type="nucleotide sequence ID" value="NZ_BLKZ01000001.1"/>
</dbReference>
<dbReference type="Pfam" id="PF13561">
    <property type="entry name" value="adh_short_C2"/>
    <property type="match status" value="1"/>
</dbReference>
<evidence type="ECO:0000256" key="5">
    <source>
        <dbReference type="ARBA" id="ARBA00023221"/>
    </source>
</evidence>
<proteinExistence type="inferred from homology"/>
<keyword evidence="3" id="KW-0520">NAD</keyword>
<gene>
    <name evidence="6" type="ORF">MBOU_41190</name>
</gene>
<dbReference type="PRINTS" id="PR00080">
    <property type="entry name" value="SDRFAMILY"/>
</dbReference>